<dbReference type="EMBL" id="VLNR01000082">
    <property type="protein sequence ID" value="TSE04357.1"/>
    <property type="molecule type" value="Genomic_DNA"/>
</dbReference>
<dbReference type="AlphaFoldDB" id="A0A554VCC4"/>
<dbReference type="Proteomes" id="UP000318833">
    <property type="component" value="Unassembled WGS sequence"/>
</dbReference>
<protein>
    <submittedName>
        <fullName evidence="2">Uncharacterized protein</fullName>
    </submittedName>
</protein>
<accession>A0A554VCC4</accession>
<keyword evidence="3" id="KW-1185">Reference proteome</keyword>
<proteinExistence type="predicted"/>
<sequence length="171" mass="19407">MNNRFTHCVSVNEATSLLCLYLSSEADDNDKRALNDEYDTFLAFAGEEDWQEEDHSDPVDLIEQDAEEISAFFVSMDDLDDEPTCLNLYRTPDDDSLDWLDEVCGEDGELDEEATYSNPDNIAFLAMVKEHKENYGKSDSELPDDDDLGDYPPGMTRCDLIHVGEIEPDED</sequence>
<comment type="caution">
    <text evidence="2">The sequence shown here is derived from an EMBL/GenBank/DDBJ whole genome shotgun (WGS) entry which is preliminary data.</text>
</comment>
<dbReference type="RefSeq" id="WP_143918534.1">
    <property type="nucleotide sequence ID" value="NZ_CANMXV010000057.1"/>
</dbReference>
<reference evidence="2 3" key="1">
    <citation type="submission" date="2019-07" db="EMBL/GenBank/DDBJ databases">
        <title>The draft genome sequence of Aquimarina algiphila M91.</title>
        <authorList>
            <person name="Meng X."/>
        </authorList>
    </citation>
    <scope>NUCLEOTIDE SEQUENCE [LARGE SCALE GENOMIC DNA]</scope>
    <source>
        <strain evidence="2 3">M91</strain>
    </source>
</reference>
<organism evidence="2 3">
    <name type="scientific">Aquimarina algiphila</name>
    <dbReference type="NCBI Taxonomy" id="2047982"/>
    <lineage>
        <taxon>Bacteria</taxon>
        <taxon>Pseudomonadati</taxon>
        <taxon>Bacteroidota</taxon>
        <taxon>Flavobacteriia</taxon>
        <taxon>Flavobacteriales</taxon>
        <taxon>Flavobacteriaceae</taxon>
        <taxon>Aquimarina</taxon>
    </lineage>
</organism>
<evidence type="ECO:0000256" key="1">
    <source>
        <dbReference type="SAM" id="MobiDB-lite"/>
    </source>
</evidence>
<evidence type="ECO:0000313" key="3">
    <source>
        <dbReference type="Proteomes" id="UP000318833"/>
    </source>
</evidence>
<name>A0A554VCC4_9FLAO</name>
<feature type="region of interest" description="Disordered" evidence="1">
    <location>
        <begin position="134"/>
        <end position="156"/>
    </location>
</feature>
<evidence type="ECO:0000313" key="2">
    <source>
        <dbReference type="EMBL" id="TSE04357.1"/>
    </source>
</evidence>
<gene>
    <name evidence="2" type="ORF">FOF46_26385</name>
</gene>